<reference evidence="4 5" key="1">
    <citation type="submission" date="2019-06" db="EMBL/GenBank/DDBJ databases">
        <authorList>
            <person name="De-Chao Zhang Q."/>
        </authorList>
    </citation>
    <scope>NUCLEOTIDE SEQUENCE [LARGE SCALE GENOMIC DNA]</scope>
    <source>
        <strain evidence="4 5">KN1116</strain>
    </source>
</reference>
<dbReference type="EMBL" id="VIKT02000001">
    <property type="protein sequence ID" value="NHF61712.1"/>
    <property type="molecule type" value="Genomic_DNA"/>
</dbReference>
<dbReference type="InterPro" id="IPR027275">
    <property type="entry name" value="PRC-brl_dom"/>
</dbReference>
<comment type="caution">
    <text evidence="4">The sequence shown here is derived from an EMBL/GenBank/DDBJ whole genome shotgun (WGS) entry which is preliminary data.</text>
</comment>
<dbReference type="GO" id="GO:0015095">
    <property type="term" value="F:magnesium ion transmembrane transporter activity"/>
    <property type="evidence" value="ECO:0007669"/>
    <property type="project" value="InterPro"/>
</dbReference>
<dbReference type="InterPro" id="IPR046342">
    <property type="entry name" value="CBS_dom_sf"/>
</dbReference>
<protein>
    <submittedName>
        <fullName evidence="4">CBS domain-containing protein</fullName>
    </submittedName>
</protein>
<accession>A0A9E5MDQ7</accession>
<feature type="domain" description="CBS" evidence="3">
    <location>
        <begin position="351"/>
        <end position="411"/>
    </location>
</feature>
<evidence type="ECO:0000313" key="5">
    <source>
        <dbReference type="Proteomes" id="UP000818266"/>
    </source>
</evidence>
<dbReference type="RefSeq" id="WP_152581921.1">
    <property type="nucleotide sequence ID" value="NZ_VIKT02000001.1"/>
</dbReference>
<dbReference type="Pfam" id="PF00571">
    <property type="entry name" value="CBS"/>
    <property type="match status" value="2"/>
</dbReference>
<name>A0A9E5MDQ7_9MICO</name>
<dbReference type="OrthoDB" id="9764830at2"/>
<dbReference type="InterPro" id="IPR000644">
    <property type="entry name" value="CBS_dom"/>
</dbReference>
<organism evidence="4 5">
    <name type="scientific">Microcella pacifica</name>
    <dbReference type="NCBI Taxonomy" id="2591847"/>
    <lineage>
        <taxon>Bacteria</taxon>
        <taxon>Bacillati</taxon>
        <taxon>Actinomycetota</taxon>
        <taxon>Actinomycetes</taxon>
        <taxon>Micrococcales</taxon>
        <taxon>Microbacteriaceae</taxon>
        <taxon>Microcella</taxon>
    </lineage>
</organism>
<evidence type="ECO:0000259" key="3">
    <source>
        <dbReference type="PROSITE" id="PS51371"/>
    </source>
</evidence>
<gene>
    <name evidence="4" type="ORF">FK219_000395</name>
</gene>
<dbReference type="PROSITE" id="PS51371">
    <property type="entry name" value="CBS"/>
    <property type="match status" value="2"/>
</dbReference>
<dbReference type="Pfam" id="PF05239">
    <property type="entry name" value="PRC"/>
    <property type="match status" value="1"/>
</dbReference>
<dbReference type="SUPFAM" id="SSF158791">
    <property type="entry name" value="MgtE N-terminal domain-like"/>
    <property type="match status" value="1"/>
</dbReference>
<dbReference type="InterPro" id="IPR038076">
    <property type="entry name" value="MgtE_N_sf"/>
</dbReference>
<keyword evidence="5" id="KW-1185">Reference proteome</keyword>
<dbReference type="Gene3D" id="3.10.580.10">
    <property type="entry name" value="CBS-domain"/>
    <property type="match status" value="1"/>
</dbReference>
<reference evidence="4 5" key="2">
    <citation type="submission" date="2020-03" db="EMBL/GenBank/DDBJ databases">
        <title>Chryseoglobus sp. isolated from a deep-sea seamount.</title>
        <authorList>
            <person name="Zhang D.-C."/>
        </authorList>
    </citation>
    <scope>NUCLEOTIDE SEQUENCE [LARGE SCALE GENOMIC DNA]</scope>
    <source>
        <strain evidence="4 5">KN1116</strain>
    </source>
</reference>
<dbReference type="AlphaFoldDB" id="A0A9E5MDQ7"/>
<feature type="region of interest" description="Disordered" evidence="2">
    <location>
        <begin position="405"/>
        <end position="489"/>
    </location>
</feature>
<dbReference type="InterPro" id="IPR011033">
    <property type="entry name" value="PRC_barrel-like_sf"/>
</dbReference>
<dbReference type="GO" id="GO:0016020">
    <property type="term" value="C:membrane"/>
    <property type="evidence" value="ECO:0007669"/>
    <property type="project" value="InterPro"/>
</dbReference>
<dbReference type="PANTHER" id="PTHR43773">
    <property type="entry name" value="MAGNESIUM TRANSPORTER MGTE"/>
    <property type="match status" value="1"/>
</dbReference>
<dbReference type="Proteomes" id="UP000818266">
    <property type="component" value="Unassembled WGS sequence"/>
</dbReference>
<dbReference type="CDD" id="cd04606">
    <property type="entry name" value="CBS_pair_Mg_transporter"/>
    <property type="match status" value="1"/>
</dbReference>
<feature type="compositionally biased region" description="Pro residues" evidence="2">
    <location>
        <begin position="468"/>
        <end position="478"/>
    </location>
</feature>
<feature type="domain" description="CBS" evidence="3">
    <location>
        <begin position="282"/>
        <end position="350"/>
    </location>
</feature>
<dbReference type="InterPro" id="IPR006669">
    <property type="entry name" value="MgtE_transporter"/>
</dbReference>
<evidence type="ECO:0000256" key="2">
    <source>
        <dbReference type="SAM" id="MobiDB-lite"/>
    </source>
</evidence>
<dbReference type="InterPro" id="IPR006668">
    <property type="entry name" value="Mg_transptr_MgtE_intracell_dom"/>
</dbReference>
<dbReference type="PANTHER" id="PTHR43773:SF1">
    <property type="entry name" value="MAGNESIUM TRANSPORTER MGTE"/>
    <property type="match status" value="1"/>
</dbReference>
<keyword evidence="1" id="KW-0129">CBS domain</keyword>
<dbReference type="InterPro" id="IPR058838">
    <property type="entry name" value="SH3_actinomycetes"/>
</dbReference>
<evidence type="ECO:0000313" key="4">
    <source>
        <dbReference type="EMBL" id="NHF61712.1"/>
    </source>
</evidence>
<proteinExistence type="predicted"/>
<dbReference type="SMART" id="SM00116">
    <property type="entry name" value="CBS"/>
    <property type="match status" value="2"/>
</dbReference>
<evidence type="ECO:0000256" key="1">
    <source>
        <dbReference type="PROSITE-ProRule" id="PRU00703"/>
    </source>
</evidence>
<dbReference type="SUPFAM" id="SSF54631">
    <property type="entry name" value="CBS-domain pair"/>
    <property type="match status" value="1"/>
</dbReference>
<dbReference type="SMART" id="SM00924">
    <property type="entry name" value="MgtE_N"/>
    <property type="match status" value="1"/>
</dbReference>
<dbReference type="Pfam" id="PF26205">
    <property type="entry name" value="SH3_actinomycetes"/>
    <property type="match status" value="1"/>
</dbReference>
<dbReference type="Gene3D" id="1.25.60.10">
    <property type="entry name" value="MgtE N-terminal domain-like"/>
    <property type="match status" value="1"/>
</dbReference>
<dbReference type="SUPFAM" id="SSF50346">
    <property type="entry name" value="PRC-barrel domain"/>
    <property type="match status" value="1"/>
</dbReference>
<sequence>MSASTVFVARLNGCSVFDPAGDRVGKVRDVLVVYRPTESPRVVGLIVEVPGRRRVFLSIGRVTSIGSGQIITTGLINLRRFEQRGGEVRVLAELVGRTVRFREGHGTAVIEDVAIEESGPGEWAVEQLFLRKPRSVPAPFTKGQSVFARWSDVIEVTNRSEPQSAEKLIAEYNDLLPADLAATLLELPDGRRLEVAEELPDERLADALEEMPEADQVALLTRLDDERAADVLDHMEPDDAADLIAQLPVLRGETLLDLMEPEEAQDVRFLLSYDADTAGGLMTTEPIIVSADATVAEGLALIRRHELAPAIGAAICVTLPPYEPPTGRYLGMVHFQRMLRYPPHERLGTLLDQGIEPVTPETSAAEVSRRLASYDLVSLPVVDETRRLVGVVTIDDVLDYLLPDDWRSTDEHSPAPPRPPARGKARGRAPGSTAPARDRRATVGEHPAPGRFSTANPTTRAIPVVAPETPPTDPPRTGTPPGDRPGDRR</sequence>
<dbReference type="Pfam" id="PF03448">
    <property type="entry name" value="MgtE_N"/>
    <property type="match status" value="1"/>
</dbReference>